<keyword evidence="2 7" id="KW-0547">Nucleotide-binding</keyword>
<dbReference type="InterPro" id="IPR005748">
    <property type="entry name" value="DNA_mismatch_repair_MutS"/>
</dbReference>
<dbReference type="EMBL" id="AOMB01000023">
    <property type="protein sequence ID" value="EMA38870.1"/>
    <property type="molecule type" value="Genomic_DNA"/>
</dbReference>
<feature type="binding site" evidence="7">
    <location>
        <begin position="620"/>
        <end position="627"/>
    </location>
    <ligand>
        <name>ATP</name>
        <dbReference type="ChEBI" id="CHEBI:30616"/>
    </ligand>
</feature>
<reference evidence="12 13" key="1">
    <citation type="journal article" date="2014" name="PLoS Genet.">
        <title>Phylogenetically driven sequencing of extremely halophilic archaea reveals strategies for static and dynamic osmo-response.</title>
        <authorList>
            <person name="Becker E.A."/>
            <person name="Seitzer P.M."/>
            <person name="Tritt A."/>
            <person name="Larsen D."/>
            <person name="Krusor M."/>
            <person name="Yao A.I."/>
            <person name="Wu D."/>
            <person name="Madern D."/>
            <person name="Eisen J.A."/>
            <person name="Darling A.E."/>
            <person name="Facciotti M.T."/>
        </authorList>
    </citation>
    <scope>NUCLEOTIDE SEQUENCE [LARGE SCALE GENOMIC DNA]</scope>
    <source>
        <strain evidence="12 13">100A6</strain>
    </source>
</reference>
<evidence type="ECO:0000256" key="8">
    <source>
        <dbReference type="NCBIfam" id="TIGR01070"/>
    </source>
</evidence>
<dbReference type="Pfam" id="PF01624">
    <property type="entry name" value="MutS_I"/>
    <property type="match status" value="1"/>
</dbReference>
<evidence type="ECO:0000259" key="11">
    <source>
        <dbReference type="PROSITE" id="PS00486"/>
    </source>
</evidence>
<evidence type="ECO:0000256" key="2">
    <source>
        <dbReference type="ARBA" id="ARBA00022741"/>
    </source>
</evidence>
<dbReference type="OrthoDB" id="146065at2157"/>
<dbReference type="PATRIC" id="fig|1132509.6.peg.1946"/>
<dbReference type="Gene3D" id="3.40.50.300">
    <property type="entry name" value="P-loop containing nucleotide triphosphate hydrolases"/>
    <property type="match status" value="1"/>
</dbReference>
<dbReference type="Pfam" id="PF00488">
    <property type="entry name" value="MutS_V"/>
    <property type="match status" value="1"/>
</dbReference>
<evidence type="ECO:0000256" key="5">
    <source>
        <dbReference type="ARBA" id="ARBA00023125"/>
    </source>
</evidence>
<dbReference type="NCBIfam" id="TIGR01070">
    <property type="entry name" value="mutS1"/>
    <property type="match status" value="1"/>
</dbReference>
<evidence type="ECO:0000256" key="9">
    <source>
        <dbReference type="RuleBase" id="RU003756"/>
    </source>
</evidence>
<feature type="region of interest" description="Disordered" evidence="10">
    <location>
        <begin position="806"/>
        <end position="846"/>
    </location>
</feature>
<evidence type="ECO:0000256" key="7">
    <source>
        <dbReference type="HAMAP-Rule" id="MF_00096"/>
    </source>
</evidence>
<evidence type="ECO:0000256" key="1">
    <source>
        <dbReference type="ARBA" id="ARBA00006271"/>
    </source>
</evidence>
<dbReference type="PROSITE" id="PS00486">
    <property type="entry name" value="DNA_MISMATCH_REPAIR_2"/>
    <property type="match status" value="1"/>
</dbReference>
<dbReference type="InterPro" id="IPR036187">
    <property type="entry name" value="DNA_mismatch_repair_MutS_sf"/>
</dbReference>
<dbReference type="AlphaFoldDB" id="M0M3B6"/>
<keyword evidence="4 7" id="KW-0067">ATP-binding</keyword>
<keyword evidence="13" id="KW-1185">Reference proteome</keyword>
<dbReference type="Gene3D" id="3.40.1170.10">
    <property type="entry name" value="DNA repair protein MutS, domain I"/>
    <property type="match status" value="1"/>
</dbReference>
<dbReference type="GO" id="GO:0005524">
    <property type="term" value="F:ATP binding"/>
    <property type="evidence" value="ECO:0007669"/>
    <property type="project" value="UniProtKB-UniRule"/>
</dbReference>
<evidence type="ECO:0000313" key="13">
    <source>
        <dbReference type="Proteomes" id="UP000011566"/>
    </source>
</evidence>
<dbReference type="InterPro" id="IPR045076">
    <property type="entry name" value="MutS"/>
</dbReference>
<evidence type="ECO:0000256" key="4">
    <source>
        <dbReference type="ARBA" id="ARBA00022840"/>
    </source>
</evidence>
<gene>
    <name evidence="7" type="primary">mutS</name>
    <name evidence="12" type="ORF">C447_08608</name>
</gene>
<dbReference type="RefSeq" id="WP_007692919.1">
    <property type="nucleotide sequence ID" value="NZ_AJRK01000073.1"/>
</dbReference>
<dbReference type="InterPro" id="IPR017261">
    <property type="entry name" value="DNA_mismatch_repair_MutS/MSH"/>
</dbReference>
<dbReference type="InterPro" id="IPR036678">
    <property type="entry name" value="MutS_con_dom_sf"/>
</dbReference>
<dbReference type="GO" id="GO:0006298">
    <property type="term" value="P:mismatch repair"/>
    <property type="evidence" value="ECO:0007669"/>
    <property type="project" value="UniProtKB-UniRule"/>
</dbReference>
<dbReference type="InterPro" id="IPR007695">
    <property type="entry name" value="DNA_mismatch_repair_MutS-lik_N"/>
</dbReference>
<comment type="function">
    <text evidence="7">This protein is involved in the repair of mismatches in DNA. It is possible that it carries out the mismatch recognition step. This protein has a weak ATPase activity.</text>
</comment>
<dbReference type="eggNOG" id="arCOG02897">
    <property type="taxonomic scope" value="Archaea"/>
</dbReference>
<evidence type="ECO:0000256" key="6">
    <source>
        <dbReference type="ARBA" id="ARBA00023204"/>
    </source>
</evidence>
<dbReference type="HAMAP" id="MF_00096">
    <property type="entry name" value="MutS"/>
    <property type="match status" value="1"/>
</dbReference>
<dbReference type="Gene3D" id="3.30.420.110">
    <property type="entry name" value="MutS, connector domain"/>
    <property type="match status" value="1"/>
</dbReference>
<keyword evidence="6 7" id="KW-0234">DNA repair</keyword>
<dbReference type="PANTHER" id="PTHR11361:SF34">
    <property type="entry name" value="DNA MISMATCH REPAIR PROTEIN MSH1, MITOCHONDRIAL"/>
    <property type="match status" value="1"/>
</dbReference>
<dbReference type="GO" id="GO:0140664">
    <property type="term" value="F:ATP-dependent DNA damage sensor activity"/>
    <property type="evidence" value="ECO:0007669"/>
    <property type="project" value="InterPro"/>
</dbReference>
<organism evidence="12 13">
    <name type="scientific">Halococcus hamelinensis 100A6</name>
    <dbReference type="NCBI Taxonomy" id="1132509"/>
    <lineage>
        <taxon>Archaea</taxon>
        <taxon>Methanobacteriati</taxon>
        <taxon>Methanobacteriota</taxon>
        <taxon>Stenosarchaea group</taxon>
        <taxon>Halobacteria</taxon>
        <taxon>Halobacteriales</taxon>
        <taxon>Halococcaceae</taxon>
        <taxon>Halococcus</taxon>
    </lineage>
</organism>
<dbReference type="FunFam" id="3.40.50.300:FF:000870">
    <property type="entry name" value="MutS protein homolog 4"/>
    <property type="match status" value="1"/>
</dbReference>
<dbReference type="PANTHER" id="PTHR11361">
    <property type="entry name" value="DNA MISMATCH REPAIR PROTEIN MUTS FAMILY MEMBER"/>
    <property type="match status" value="1"/>
</dbReference>
<keyword evidence="3 7" id="KW-0227">DNA damage</keyword>
<evidence type="ECO:0000313" key="12">
    <source>
        <dbReference type="EMBL" id="EMA38870.1"/>
    </source>
</evidence>
<evidence type="ECO:0000256" key="3">
    <source>
        <dbReference type="ARBA" id="ARBA00022763"/>
    </source>
</evidence>
<comment type="caution">
    <text evidence="12">The sequence shown here is derived from an EMBL/GenBank/DDBJ whole genome shotgun (WGS) entry which is preliminary data.</text>
</comment>
<evidence type="ECO:0000256" key="10">
    <source>
        <dbReference type="SAM" id="MobiDB-lite"/>
    </source>
</evidence>
<dbReference type="SMART" id="SM00534">
    <property type="entry name" value="MUTSac"/>
    <property type="match status" value="1"/>
</dbReference>
<dbReference type="InterPro" id="IPR027417">
    <property type="entry name" value="P-loop_NTPase"/>
</dbReference>
<dbReference type="SUPFAM" id="SSF53150">
    <property type="entry name" value="DNA repair protein MutS, domain II"/>
    <property type="match status" value="1"/>
</dbReference>
<comment type="similarity">
    <text evidence="1 7 9">Belongs to the DNA mismatch repair MutS family.</text>
</comment>
<dbReference type="Pfam" id="PF05192">
    <property type="entry name" value="MutS_III"/>
    <property type="match status" value="1"/>
</dbReference>
<dbReference type="InterPro" id="IPR007696">
    <property type="entry name" value="DNA_mismatch_repair_MutS_core"/>
</dbReference>
<dbReference type="Gene3D" id="1.10.1420.10">
    <property type="match status" value="2"/>
</dbReference>
<dbReference type="PIRSF" id="PIRSF037677">
    <property type="entry name" value="DNA_mis_repair_Msh6"/>
    <property type="match status" value="1"/>
</dbReference>
<accession>M0M3B6</accession>
<feature type="domain" description="DNA mismatch repair proteins mutS family" evidence="11">
    <location>
        <begin position="694"/>
        <end position="710"/>
    </location>
</feature>
<protein>
    <recommendedName>
        <fullName evidence="7 8">DNA mismatch repair protein MutS</fullName>
    </recommendedName>
</protein>
<dbReference type="NCBIfam" id="NF003810">
    <property type="entry name" value="PRK05399.1"/>
    <property type="match status" value="1"/>
</dbReference>
<dbReference type="SMART" id="SM00533">
    <property type="entry name" value="MUTSd"/>
    <property type="match status" value="1"/>
</dbReference>
<dbReference type="InterPro" id="IPR007861">
    <property type="entry name" value="DNA_mismatch_repair_MutS_clamp"/>
</dbReference>
<dbReference type="InterPro" id="IPR007860">
    <property type="entry name" value="DNA_mmatch_repair_MutS_con_dom"/>
</dbReference>
<keyword evidence="5 7" id="KW-0238">DNA-binding</keyword>
<name>M0M3B6_9EURY</name>
<dbReference type="Pfam" id="PF05190">
    <property type="entry name" value="MutS_IV"/>
    <property type="match status" value="1"/>
</dbReference>
<sequence length="880" mass="96282">MDAALGPPAAMADHGDDLTPMMTQYVELCERYDDALVLFQMGDFYEAFCEAAEVVSRELEVALTQREDSTGTYPMAGVPIRSAASSVETLLDAGYRVAVAEQVEDAEEATGVVDRAVTRVVTPGTVVEDELLAPGSANYVACLASATGEGEGTYAVAVVDVSTGEFRVTSADSREGIRDELDRFAPKEAVLAPEFDGDFDLDCMVTPHDPDAFEVEAARERLESVASRPEAVVENDAELRAAGALLAYAAHTQTADGALDHVTRLTRDDPRDRLELDATALRSLGVFENPSGSDDHTLLDVLDETSCALGRRTLVRWLRRPLRDRERIEARLDAVAELTHASLVREELRDLLRDVYDIERLVGTVSRRRANARDLRALKATLDVVPKIRETLSETDSALLADSRADLDGLDDVRGLIGRAIREEPPTEITEGGVIARGFDDDLDELRTNAREGREWVEGLEERERERTGIDSLSVGHNEVHGFYIEVTNPNLDAVPEEYTRRQTLKNSERFYTPELKRREDEILGASERADAREHRLFREVREEVAGETERLQALADTLAALDTLATLAHVAVENRYTRPELDHDGVAIRDGRHPVVERGTEFVPNDVDLREERFAVITGPNMSGKSTYMRQVALIQLLAQVGSFVPASEAKLPVVDRIFTRIGASDDIAGGESTFMREMTELTAVLHDATRDSLVLLDEVGRGTSTTDGEAIARAVTEFIHDEVGATTLFATHYHDLARLGDELDGVRTLHFAVEGDPDAGDGTGSDGVTFLHTVAEGSASASYGIEVARLAGVPESVVERSRDLVARETGSSEPATDETDEPGEEQRSAGDESEAGDEAAIPPEAVAELRELRVAELTPVEALVRLDTLKRRFDDQDN</sequence>
<dbReference type="Proteomes" id="UP000011566">
    <property type="component" value="Unassembled WGS sequence"/>
</dbReference>
<dbReference type="GO" id="GO:0030983">
    <property type="term" value="F:mismatched DNA binding"/>
    <property type="evidence" value="ECO:0007669"/>
    <property type="project" value="InterPro"/>
</dbReference>
<dbReference type="InterPro" id="IPR000432">
    <property type="entry name" value="DNA_mismatch_repair_MutS_C"/>
</dbReference>
<dbReference type="SUPFAM" id="SSF48334">
    <property type="entry name" value="DNA repair protein MutS, domain III"/>
    <property type="match status" value="1"/>
</dbReference>
<dbReference type="SUPFAM" id="SSF52540">
    <property type="entry name" value="P-loop containing nucleoside triphosphate hydrolases"/>
    <property type="match status" value="1"/>
</dbReference>
<dbReference type="InterPro" id="IPR016151">
    <property type="entry name" value="DNA_mismatch_repair_MutS_N"/>
</dbReference>
<dbReference type="GO" id="GO:0003684">
    <property type="term" value="F:damaged DNA binding"/>
    <property type="evidence" value="ECO:0007669"/>
    <property type="project" value="UniProtKB-UniRule"/>
</dbReference>
<proteinExistence type="inferred from homology"/>
<dbReference type="Pfam" id="PF05188">
    <property type="entry name" value="MutS_II"/>
    <property type="match status" value="1"/>
</dbReference>
<dbReference type="SUPFAM" id="SSF55271">
    <property type="entry name" value="DNA repair protein MutS, domain I"/>
    <property type="match status" value="1"/>
</dbReference>